<keyword evidence="3" id="KW-1185">Reference proteome</keyword>
<dbReference type="RefSeq" id="WP_407867041.1">
    <property type="nucleotide sequence ID" value="NZ_BAAFZP010000002.1"/>
</dbReference>
<accession>A0ABQ0H6W8</accession>
<protein>
    <submittedName>
        <fullName evidence="2">Uncharacterized protein</fullName>
    </submittedName>
</protein>
<dbReference type="Proteomes" id="UP001628091">
    <property type="component" value="Unassembled WGS sequence"/>
</dbReference>
<sequence>MLNVMERLPKFRLQTAMIFDERIATPIDVLEPIAGEFSEMTEEAVTFERQEDCSGSSTASSITGSLAERSIAT</sequence>
<gene>
    <name evidence="2" type="ORF">PPNSA23_46140</name>
</gene>
<name>A0ABQ0H6W8_9HYPH</name>
<reference evidence="2 3" key="1">
    <citation type="submission" date="2024-10" db="EMBL/GenBank/DDBJ databases">
        <title>Isolation, draft genome sequencing and identification of Phyllobacterium sp. NSA23, isolated from leaf soil.</title>
        <authorList>
            <person name="Akita H."/>
        </authorList>
    </citation>
    <scope>NUCLEOTIDE SEQUENCE [LARGE SCALE GENOMIC DNA]</scope>
    <source>
        <strain evidence="2 3">NSA23</strain>
    </source>
</reference>
<proteinExistence type="predicted"/>
<dbReference type="EMBL" id="BAAFZP010000002">
    <property type="protein sequence ID" value="GAB1584671.1"/>
    <property type="molecule type" value="Genomic_DNA"/>
</dbReference>
<feature type="compositionally biased region" description="Low complexity" evidence="1">
    <location>
        <begin position="54"/>
        <end position="65"/>
    </location>
</feature>
<evidence type="ECO:0000313" key="3">
    <source>
        <dbReference type="Proteomes" id="UP001628091"/>
    </source>
</evidence>
<organism evidence="2 3">
    <name type="scientific">Phyllobacterium phragmitis</name>
    <dbReference type="NCBI Taxonomy" id="2670329"/>
    <lineage>
        <taxon>Bacteria</taxon>
        <taxon>Pseudomonadati</taxon>
        <taxon>Pseudomonadota</taxon>
        <taxon>Alphaproteobacteria</taxon>
        <taxon>Hyphomicrobiales</taxon>
        <taxon>Phyllobacteriaceae</taxon>
        <taxon>Phyllobacterium</taxon>
    </lineage>
</organism>
<evidence type="ECO:0000256" key="1">
    <source>
        <dbReference type="SAM" id="MobiDB-lite"/>
    </source>
</evidence>
<feature type="region of interest" description="Disordered" evidence="1">
    <location>
        <begin position="48"/>
        <end position="73"/>
    </location>
</feature>
<comment type="caution">
    <text evidence="2">The sequence shown here is derived from an EMBL/GenBank/DDBJ whole genome shotgun (WGS) entry which is preliminary data.</text>
</comment>
<evidence type="ECO:0000313" key="2">
    <source>
        <dbReference type="EMBL" id="GAB1584671.1"/>
    </source>
</evidence>